<dbReference type="InterPro" id="IPR033900">
    <property type="entry name" value="Gram_neg_porin_domain"/>
</dbReference>
<organism evidence="2">
    <name type="scientific">marine metagenome</name>
    <dbReference type="NCBI Taxonomy" id="408172"/>
    <lineage>
        <taxon>unclassified sequences</taxon>
        <taxon>metagenomes</taxon>
        <taxon>ecological metagenomes</taxon>
    </lineage>
</organism>
<gene>
    <name evidence="2" type="ORF">METZ01_LOCUS377155</name>
</gene>
<sequence>MKLTQTALMMGIVLMTTTGLQADTSVFGSIEQGLQVSDNGTSKIVANGTIVGAKFNTDVGTATEEASGTRVFGTISADVDPSGPNALTTRDAFVGIGTGPVSLSLGRMRNLQETISGATVGIFGEGTDLLSRNSTRNSNTAKLSFALNDDINIAASTVVDGSNGKSGMDSWEIGYSHTLFGVNLVSALAKNNNTGTRTMLGGATTDVGPVTVGGIYERDKNSAGTSTDSLTGVASIDVGKVTLKGGYQTIEGGADSYLAEAEHSFS</sequence>
<accession>A0A382TS13</accession>
<feature type="domain" description="Porin" evidence="1">
    <location>
        <begin position="13"/>
        <end position="254"/>
    </location>
</feature>
<dbReference type="GO" id="GO:0015288">
    <property type="term" value="F:porin activity"/>
    <property type="evidence" value="ECO:0007669"/>
    <property type="project" value="InterPro"/>
</dbReference>
<dbReference type="GO" id="GO:0016020">
    <property type="term" value="C:membrane"/>
    <property type="evidence" value="ECO:0007669"/>
    <property type="project" value="InterPro"/>
</dbReference>
<name>A0A382TS13_9ZZZZ</name>
<evidence type="ECO:0000259" key="1">
    <source>
        <dbReference type="Pfam" id="PF13609"/>
    </source>
</evidence>
<dbReference type="Pfam" id="PF13609">
    <property type="entry name" value="Porin_4"/>
    <property type="match status" value="1"/>
</dbReference>
<dbReference type="AlphaFoldDB" id="A0A382TS13"/>
<evidence type="ECO:0000313" key="2">
    <source>
        <dbReference type="EMBL" id="SVD24301.1"/>
    </source>
</evidence>
<proteinExistence type="predicted"/>
<reference evidence="2" key="1">
    <citation type="submission" date="2018-05" db="EMBL/GenBank/DDBJ databases">
        <authorList>
            <person name="Lanie J.A."/>
            <person name="Ng W.-L."/>
            <person name="Kazmierczak K.M."/>
            <person name="Andrzejewski T.M."/>
            <person name="Davidsen T.M."/>
            <person name="Wayne K.J."/>
            <person name="Tettelin H."/>
            <person name="Glass J.I."/>
            <person name="Rusch D."/>
            <person name="Podicherti R."/>
            <person name="Tsui H.-C.T."/>
            <person name="Winkler M.E."/>
        </authorList>
    </citation>
    <scope>NUCLEOTIDE SEQUENCE</scope>
</reference>
<dbReference type="Gene3D" id="2.40.160.10">
    <property type="entry name" value="Porin"/>
    <property type="match status" value="1"/>
</dbReference>
<dbReference type="SUPFAM" id="SSF56935">
    <property type="entry name" value="Porins"/>
    <property type="match status" value="1"/>
</dbReference>
<protein>
    <recommendedName>
        <fullName evidence="1">Porin domain-containing protein</fullName>
    </recommendedName>
</protein>
<dbReference type="InterPro" id="IPR023614">
    <property type="entry name" value="Porin_dom_sf"/>
</dbReference>
<feature type="non-terminal residue" evidence="2">
    <location>
        <position position="266"/>
    </location>
</feature>
<dbReference type="EMBL" id="UINC01138394">
    <property type="protein sequence ID" value="SVD24301.1"/>
    <property type="molecule type" value="Genomic_DNA"/>
</dbReference>